<evidence type="ECO:0000313" key="2">
    <source>
        <dbReference type="EMBL" id="TLS53473.1"/>
    </source>
</evidence>
<dbReference type="InterPro" id="IPR002575">
    <property type="entry name" value="Aminoglycoside_PTrfase"/>
</dbReference>
<evidence type="ECO:0000259" key="1">
    <source>
        <dbReference type="Pfam" id="PF01636"/>
    </source>
</evidence>
<dbReference type="InterPro" id="IPR047175">
    <property type="entry name" value="CotS-like"/>
</dbReference>
<comment type="caution">
    <text evidence="2">The sequence shown here is derived from an EMBL/GenBank/DDBJ whole genome shotgun (WGS) entry which is preliminary data.</text>
</comment>
<dbReference type="AlphaFoldDB" id="A0A5R9GKG5"/>
<dbReference type="GO" id="GO:0042601">
    <property type="term" value="C:endospore-forming forespore"/>
    <property type="evidence" value="ECO:0007669"/>
    <property type="project" value="TreeGrafter"/>
</dbReference>
<name>A0A5R9GKG5_9BACL</name>
<gene>
    <name evidence="2" type="ORF">FE782_04160</name>
</gene>
<dbReference type="Proteomes" id="UP000309676">
    <property type="component" value="Unassembled WGS sequence"/>
</dbReference>
<dbReference type="Gene3D" id="3.30.200.20">
    <property type="entry name" value="Phosphorylase Kinase, domain 1"/>
    <property type="match status" value="1"/>
</dbReference>
<dbReference type="SUPFAM" id="SSF56112">
    <property type="entry name" value="Protein kinase-like (PK-like)"/>
    <property type="match status" value="1"/>
</dbReference>
<dbReference type="EMBL" id="VCIW01000002">
    <property type="protein sequence ID" value="TLS53473.1"/>
    <property type="molecule type" value="Genomic_DNA"/>
</dbReference>
<feature type="domain" description="Aminoglycoside phosphotransferase" evidence="1">
    <location>
        <begin position="51"/>
        <end position="254"/>
    </location>
</feature>
<organism evidence="2 3">
    <name type="scientific">Paenibacillus antri</name>
    <dbReference type="NCBI Taxonomy" id="2582848"/>
    <lineage>
        <taxon>Bacteria</taxon>
        <taxon>Bacillati</taxon>
        <taxon>Bacillota</taxon>
        <taxon>Bacilli</taxon>
        <taxon>Bacillales</taxon>
        <taxon>Paenibacillaceae</taxon>
        <taxon>Paenibacillus</taxon>
    </lineage>
</organism>
<proteinExistence type="predicted"/>
<protein>
    <recommendedName>
        <fullName evidence="1">Aminoglycoside phosphotransferase domain-containing protein</fullName>
    </recommendedName>
</protein>
<dbReference type="Gene3D" id="3.90.1200.10">
    <property type="match status" value="1"/>
</dbReference>
<dbReference type="PANTHER" id="PTHR39179:SF3">
    <property type="entry name" value="COTS-RELATED PROTEIN"/>
    <property type="match status" value="1"/>
</dbReference>
<dbReference type="RefSeq" id="WP_138192791.1">
    <property type="nucleotide sequence ID" value="NZ_VCIW01000002.1"/>
</dbReference>
<dbReference type="PANTHER" id="PTHR39179">
    <property type="entry name" value="SPORE COAT PROTEIN I"/>
    <property type="match status" value="1"/>
</dbReference>
<dbReference type="Pfam" id="PF01636">
    <property type="entry name" value="APH"/>
    <property type="match status" value="1"/>
</dbReference>
<evidence type="ECO:0000313" key="3">
    <source>
        <dbReference type="Proteomes" id="UP000309676"/>
    </source>
</evidence>
<dbReference type="InterPro" id="IPR011009">
    <property type="entry name" value="Kinase-like_dom_sf"/>
</dbReference>
<accession>A0A5R9GKG5</accession>
<reference evidence="2 3" key="1">
    <citation type="submission" date="2019-05" db="EMBL/GenBank/DDBJ databases">
        <authorList>
            <person name="Narsing Rao M.P."/>
            <person name="Li W.J."/>
        </authorList>
    </citation>
    <scope>NUCLEOTIDE SEQUENCE [LARGE SCALE GENOMIC DNA]</scope>
    <source>
        <strain evidence="2 3">SYSU_K30003</strain>
    </source>
</reference>
<keyword evidence="3" id="KW-1185">Reference proteome</keyword>
<dbReference type="OrthoDB" id="9771902at2"/>
<sequence length="340" mass="39159">MVTTEKLYERVEAAYDIRLQSHELIKHKPDSSFVAKLVAESGDAYALKSLFEPPERQRFIAESERLLAERGVGLAPPVRAKDGRLFFEHEGAPYVLYEWLPGEGAPLNKPDDLLRIVELSARFHRASAGMEYPSGVQEYGHLDWREEYAQRLRSIEDWLAKEGRTKSGKKGLIAAAIPYFLKTGEMAFRELKKSAYGAYAEGSAGARTLVHGDLHNKNVLIHGGSLKLIDFEDVRYDAPSKDLIRIHSMYAKRRAFEARTFRLMLQRYLEINPLSQDVRRLVEIDLLFPHVFERTLRKKKYKKMTEEEVAFYLEHERRRTEYAKKRFFGSDASSGKEGKA</sequence>